<reference evidence="1 2" key="1">
    <citation type="journal article" date="2007" name="Proc. Natl. Acad. Sci. U.S.A.">
        <title>Nucleomorph genome of Hemiselmis andersenii reveals complete intron loss and compaction as a driver of protein structure and function.</title>
        <authorList>
            <person name="Lane C.E."/>
            <person name="van den Heuvel K."/>
            <person name="Kozera C."/>
            <person name="Curtis B.A."/>
            <person name="Parsons B.J."/>
            <person name="Bowman S."/>
            <person name="Archibald J.M."/>
        </authorList>
    </citation>
    <scope>NUCLEOTIDE SEQUENCE [LARGE SCALE GENOMIC DNA]</scope>
    <source>
        <strain evidence="1 2">CCMP644</strain>
    </source>
</reference>
<gene>
    <name evidence="1" type="ORF">HAN_1g109</name>
</gene>
<evidence type="ECO:0000313" key="2">
    <source>
        <dbReference type="Proteomes" id="UP000243127"/>
    </source>
</evidence>
<dbReference type="AlphaFoldDB" id="A9BKB6"/>
<name>A9BKB6_HEMAN</name>
<organism evidence="1 2">
    <name type="scientific">Hemiselmis andersenii</name>
    <name type="common">Cryptophyte alga</name>
    <dbReference type="NCBI Taxonomy" id="464988"/>
    <lineage>
        <taxon>Eukaryota</taxon>
        <taxon>Cryptophyceae</taxon>
        <taxon>Cryptomonadales</taxon>
        <taxon>Hemiselmidaceae</taxon>
        <taxon>Hemiselmis</taxon>
    </lineage>
</organism>
<dbReference type="RefSeq" id="XP_001712274.1">
    <property type="nucleotide sequence ID" value="XM_001712222.1"/>
</dbReference>
<sequence>MKSFSTFPNILLKKGVNEYLSNLFPDVKIEKRAYQFLNLMLNNFLNKIIQTCSIFIHHRNGEIFQIKDFLFFIFWSKKKNIPNLKFFDKKILKKKKTRKKLL</sequence>
<dbReference type="GeneID" id="5739649"/>
<proteinExistence type="predicted"/>
<dbReference type="Proteomes" id="UP000243127">
    <property type="component" value="Nucleomorph 1"/>
</dbReference>
<geneLocation type="nucleomorph" evidence="1"/>
<evidence type="ECO:0000313" key="1">
    <source>
        <dbReference type="EMBL" id="ABW97949.1"/>
    </source>
</evidence>
<dbReference type="EMBL" id="CP000881">
    <property type="protein sequence ID" value="ABW97949.1"/>
    <property type="molecule type" value="Genomic_DNA"/>
</dbReference>
<accession>A9BKB6</accession>
<keyword evidence="1" id="KW-0542">Nucleomorph</keyword>
<protein>
    <submittedName>
        <fullName evidence="1">Uncharacterized protein</fullName>
    </submittedName>
</protein>